<feature type="non-terminal residue" evidence="1">
    <location>
        <position position="1"/>
    </location>
</feature>
<dbReference type="Proteomes" id="UP001163835">
    <property type="component" value="Unassembled WGS sequence"/>
</dbReference>
<protein>
    <submittedName>
        <fullName evidence="1">Uncharacterized protein</fullName>
    </submittedName>
</protein>
<keyword evidence="2" id="KW-1185">Reference proteome</keyword>
<accession>A0ACC1TIT7</accession>
<evidence type="ECO:0000313" key="1">
    <source>
        <dbReference type="EMBL" id="KAJ3804650.1"/>
    </source>
</evidence>
<reference evidence="1" key="1">
    <citation type="submission" date="2022-09" db="EMBL/GenBank/DDBJ databases">
        <title>A Global Phylogenomic Analysis of the Shiitake Genus Lentinula.</title>
        <authorList>
            <consortium name="DOE Joint Genome Institute"/>
            <person name="Sierra-Patev S."/>
            <person name="Min B."/>
            <person name="Naranjo-Ortiz M."/>
            <person name="Looney B."/>
            <person name="Konkel Z."/>
            <person name="Slot J.C."/>
            <person name="Sakamoto Y."/>
            <person name="Steenwyk J.L."/>
            <person name="Rokas A."/>
            <person name="Carro J."/>
            <person name="Camarero S."/>
            <person name="Ferreira P."/>
            <person name="Molpeceres G."/>
            <person name="Ruiz-Duenas F.J."/>
            <person name="Serrano A."/>
            <person name="Henrissat B."/>
            <person name="Drula E."/>
            <person name="Hughes K.W."/>
            <person name="Mata J.L."/>
            <person name="Ishikawa N.K."/>
            <person name="Vargas-Isla R."/>
            <person name="Ushijima S."/>
            <person name="Smith C.A."/>
            <person name="Ahrendt S."/>
            <person name="Andreopoulos W."/>
            <person name="He G."/>
            <person name="Labutti K."/>
            <person name="Lipzen A."/>
            <person name="Ng V."/>
            <person name="Riley R."/>
            <person name="Sandor L."/>
            <person name="Barry K."/>
            <person name="Martinez A.T."/>
            <person name="Xiao Y."/>
            <person name="Gibbons J.G."/>
            <person name="Terashima K."/>
            <person name="Grigoriev I.V."/>
            <person name="Hibbett D.S."/>
        </authorList>
    </citation>
    <scope>NUCLEOTIDE SEQUENCE</scope>
    <source>
        <strain evidence="1">TMI1499</strain>
    </source>
</reference>
<gene>
    <name evidence="1" type="ORF">F5876DRAFT_13698</name>
</gene>
<proteinExistence type="predicted"/>
<dbReference type="EMBL" id="MU795871">
    <property type="protein sequence ID" value="KAJ3804650.1"/>
    <property type="molecule type" value="Genomic_DNA"/>
</dbReference>
<sequence length="61" mass="7453">KEASESWINAKTLKEREAIASFYGTRYSELWRLPYWDPTKQLLVDPMHTIFLIFMQRLFRE</sequence>
<organism evidence="1 2">
    <name type="scientific">Lentinula aff. lateritia</name>
    <dbReference type="NCBI Taxonomy" id="2804960"/>
    <lineage>
        <taxon>Eukaryota</taxon>
        <taxon>Fungi</taxon>
        <taxon>Dikarya</taxon>
        <taxon>Basidiomycota</taxon>
        <taxon>Agaricomycotina</taxon>
        <taxon>Agaricomycetes</taxon>
        <taxon>Agaricomycetidae</taxon>
        <taxon>Agaricales</taxon>
        <taxon>Marasmiineae</taxon>
        <taxon>Omphalotaceae</taxon>
        <taxon>Lentinula</taxon>
    </lineage>
</organism>
<name>A0ACC1TIT7_9AGAR</name>
<comment type="caution">
    <text evidence="1">The sequence shown here is derived from an EMBL/GenBank/DDBJ whole genome shotgun (WGS) entry which is preliminary data.</text>
</comment>
<feature type="non-terminal residue" evidence="1">
    <location>
        <position position="61"/>
    </location>
</feature>
<evidence type="ECO:0000313" key="2">
    <source>
        <dbReference type="Proteomes" id="UP001163835"/>
    </source>
</evidence>